<dbReference type="RefSeq" id="WP_379793018.1">
    <property type="nucleotide sequence ID" value="NZ_JBHSQB010000010.1"/>
</dbReference>
<dbReference type="Proteomes" id="UP001596287">
    <property type="component" value="Unassembled WGS sequence"/>
</dbReference>
<evidence type="ECO:0000313" key="2">
    <source>
        <dbReference type="EMBL" id="MFC6098037.1"/>
    </source>
</evidence>
<keyword evidence="3" id="KW-1185">Reference proteome</keyword>
<organism evidence="2 3">
    <name type="scientific">Flavobacterium qiangtangense</name>
    <dbReference type="NCBI Taxonomy" id="1442595"/>
    <lineage>
        <taxon>Bacteria</taxon>
        <taxon>Pseudomonadati</taxon>
        <taxon>Bacteroidota</taxon>
        <taxon>Flavobacteriia</taxon>
        <taxon>Flavobacteriales</taxon>
        <taxon>Flavobacteriaceae</taxon>
        <taxon>Flavobacterium</taxon>
    </lineage>
</organism>
<proteinExistence type="predicted"/>
<gene>
    <name evidence="2" type="ORF">ACFPVY_15385</name>
</gene>
<dbReference type="CDD" id="cd00761">
    <property type="entry name" value="Glyco_tranf_GTA_type"/>
    <property type="match status" value="1"/>
</dbReference>
<feature type="domain" description="Glycosyltransferase 2-like" evidence="1">
    <location>
        <begin position="4"/>
        <end position="100"/>
    </location>
</feature>
<comment type="caution">
    <text evidence="2">The sequence shown here is derived from an EMBL/GenBank/DDBJ whole genome shotgun (WGS) entry which is preliminary data.</text>
</comment>
<reference evidence="3" key="1">
    <citation type="journal article" date="2019" name="Int. J. Syst. Evol. Microbiol.">
        <title>The Global Catalogue of Microorganisms (GCM) 10K type strain sequencing project: providing services to taxonomists for standard genome sequencing and annotation.</title>
        <authorList>
            <consortium name="The Broad Institute Genomics Platform"/>
            <consortium name="The Broad Institute Genome Sequencing Center for Infectious Disease"/>
            <person name="Wu L."/>
            <person name="Ma J."/>
        </authorList>
    </citation>
    <scope>NUCLEOTIDE SEQUENCE [LARGE SCALE GENOMIC DNA]</scope>
    <source>
        <strain evidence="3">CCUG 49679</strain>
    </source>
</reference>
<dbReference type="GO" id="GO:0016757">
    <property type="term" value="F:glycosyltransferase activity"/>
    <property type="evidence" value="ECO:0007669"/>
    <property type="project" value="UniProtKB-KW"/>
</dbReference>
<sequence>MEVSFLIVTKNRPTELDLTLQKLKALVDLKIHEVLVYIDGCVATEALIGKYPWVIWDNSTKSLGASPARNFLYKKASGSVFIGLDDDAHPLSKDFIVAVEREYLDNKKLGIIAFQEVRGVFDTDEKALENANYNQNSHLTNDFVGCGFAISKEAYFSTRGFPTWIDIYGEESCLAIEVLENNYDILYQPKIVVNHRVDVQKRLLTGRNYFRFEKQLKNTFKYYLAYYQNPTFKIAKMLRHNFMKYGLQDFRYFRLFFKSVFSVLIGLPKLPAYRKPISKATFLKMKKLKGLHY</sequence>
<dbReference type="EMBL" id="JBHSQB010000010">
    <property type="protein sequence ID" value="MFC6098037.1"/>
    <property type="molecule type" value="Genomic_DNA"/>
</dbReference>
<dbReference type="SUPFAM" id="SSF53448">
    <property type="entry name" value="Nucleotide-diphospho-sugar transferases"/>
    <property type="match status" value="1"/>
</dbReference>
<name>A0ABW1PSQ0_9FLAO</name>
<dbReference type="EC" id="2.4.-.-" evidence="2"/>
<evidence type="ECO:0000259" key="1">
    <source>
        <dbReference type="Pfam" id="PF00535"/>
    </source>
</evidence>
<dbReference type="Pfam" id="PF00535">
    <property type="entry name" value="Glycos_transf_2"/>
    <property type="match status" value="1"/>
</dbReference>
<keyword evidence="2" id="KW-0808">Transferase</keyword>
<dbReference type="InterPro" id="IPR001173">
    <property type="entry name" value="Glyco_trans_2-like"/>
</dbReference>
<dbReference type="InterPro" id="IPR029044">
    <property type="entry name" value="Nucleotide-diphossugar_trans"/>
</dbReference>
<keyword evidence="2" id="KW-0328">Glycosyltransferase</keyword>
<dbReference type="Gene3D" id="3.90.550.10">
    <property type="entry name" value="Spore Coat Polysaccharide Biosynthesis Protein SpsA, Chain A"/>
    <property type="match status" value="1"/>
</dbReference>
<accession>A0ABW1PSQ0</accession>
<evidence type="ECO:0000313" key="3">
    <source>
        <dbReference type="Proteomes" id="UP001596287"/>
    </source>
</evidence>
<protein>
    <submittedName>
        <fullName evidence="2">Glycosyltransferase family 2 protein</fullName>
        <ecNumber evidence="2">2.4.-.-</ecNumber>
    </submittedName>
</protein>